<sequence>MRVENVKIHDLGESFKASKYPMTVEPEKCTNEYTSRIKSLGNSKGGHDQFLSGVLVSFDLTCSNKMWIEAERYKYLVFVSSQSTMHRISKLDIAGQCNEYVDEKIIVRVEELKDIYNQTKDTEDYLRLLYNVPSGFELTARLTTNYRCLKNVWEQRHNHKLPEWREFCKWIEKLPYFKEMCLSQYFKEGNNE</sequence>
<accession>A0AAW6E2H3</accession>
<evidence type="ECO:0000313" key="1">
    <source>
        <dbReference type="EMBL" id="MDB8742000.1"/>
    </source>
</evidence>
<comment type="caution">
    <text evidence="1">The sequence shown here is derived from an EMBL/GenBank/DDBJ whole genome shotgun (WGS) entry which is preliminary data.</text>
</comment>
<dbReference type="EMBL" id="JAQMLS010000005">
    <property type="protein sequence ID" value="MDB8742000.1"/>
    <property type="molecule type" value="Genomic_DNA"/>
</dbReference>
<dbReference type="Proteomes" id="UP001211421">
    <property type="component" value="Unassembled WGS sequence"/>
</dbReference>
<reference evidence="1" key="1">
    <citation type="submission" date="2023-01" db="EMBL/GenBank/DDBJ databases">
        <title>Human gut microbiome strain richness.</title>
        <authorList>
            <person name="Chen-Liaw A."/>
        </authorList>
    </citation>
    <scope>NUCLEOTIDE SEQUENCE</scope>
    <source>
        <strain evidence="1">D59st1_B8_D59t2_181005</strain>
    </source>
</reference>
<dbReference type="RefSeq" id="WP_195551564.1">
    <property type="nucleotide sequence ID" value="NZ_JADMNX010000005.1"/>
</dbReference>
<dbReference type="AlphaFoldDB" id="A0AAW6E2H3"/>
<name>A0AAW6E2H3_9FIRM</name>
<gene>
    <name evidence="1" type="ORF">PNV70_07945</name>
</gene>
<organism evidence="1 2">
    <name type="scientific">Ruminococcus bicirculans</name>
    <name type="common">ex Wegman et al. 2014</name>
    <dbReference type="NCBI Taxonomy" id="1160721"/>
    <lineage>
        <taxon>Bacteria</taxon>
        <taxon>Bacillati</taxon>
        <taxon>Bacillota</taxon>
        <taxon>Clostridia</taxon>
        <taxon>Eubacteriales</taxon>
        <taxon>Oscillospiraceae</taxon>
        <taxon>Ruminococcus</taxon>
    </lineage>
</organism>
<proteinExistence type="predicted"/>
<protein>
    <submittedName>
        <fullName evidence="1">Uncharacterized protein</fullName>
    </submittedName>
</protein>
<evidence type="ECO:0000313" key="2">
    <source>
        <dbReference type="Proteomes" id="UP001211421"/>
    </source>
</evidence>